<dbReference type="SUPFAM" id="SSF53187">
    <property type="entry name" value="Zn-dependent exopeptidases"/>
    <property type="match status" value="1"/>
</dbReference>
<keyword evidence="3" id="KW-0645">Protease</keyword>
<dbReference type="Gene3D" id="3.40.630.10">
    <property type="entry name" value="Zn peptidases"/>
    <property type="match status" value="1"/>
</dbReference>
<name>A0ABS5VN60_9BACT</name>
<accession>A0ABS5VN60</accession>
<comment type="similarity">
    <text evidence="1 6">Belongs to the peptidase M42 family.</text>
</comment>
<dbReference type="RefSeq" id="WP_254152838.1">
    <property type="nucleotide sequence ID" value="NZ_JAHESD010000009.1"/>
</dbReference>
<evidence type="ECO:0000313" key="7">
    <source>
        <dbReference type="EMBL" id="MBT1702868.1"/>
    </source>
</evidence>
<dbReference type="Pfam" id="PF05343">
    <property type="entry name" value="Peptidase_M42"/>
    <property type="match status" value="1"/>
</dbReference>
<dbReference type="InterPro" id="IPR051464">
    <property type="entry name" value="Peptidase_M42_aminopept"/>
</dbReference>
<dbReference type="EMBL" id="JAHESD010000009">
    <property type="protein sequence ID" value="MBT1702868.1"/>
    <property type="molecule type" value="Genomic_DNA"/>
</dbReference>
<dbReference type="PANTHER" id="PTHR32481:SF0">
    <property type="entry name" value="AMINOPEPTIDASE YPDE-RELATED"/>
    <property type="match status" value="1"/>
</dbReference>
<evidence type="ECO:0000256" key="2">
    <source>
        <dbReference type="ARBA" id="ARBA00022438"/>
    </source>
</evidence>
<proteinExistence type="inferred from homology"/>
<reference evidence="7 8" key="1">
    <citation type="submission" date="2021-05" db="EMBL/GenBank/DDBJ databases">
        <title>A Polyphasic approach of four new species of the genus Ohtaekwangia: Ohtaekwangia histidinii sp. nov., Ohtaekwangia cretensis sp. nov., Ohtaekwangia indiensis sp. nov., Ohtaekwangia reichenbachii sp. nov. from diverse environment.</title>
        <authorList>
            <person name="Octaviana S."/>
        </authorList>
    </citation>
    <scope>NUCLEOTIDE SEQUENCE [LARGE SCALE GENOMIC DNA]</scope>
    <source>
        <strain evidence="7 8">PWU20</strain>
    </source>
</reference>
<dbReference type="SUPFAM" id="SSF101821">
    <property type="entry name" value="Aminopeptidase/glucanase lid domain"/>
    <property type="match status" value="1"/>
</dbReference>
<keyword evidence="8" id="KW-1185">Reference proteome</keyword>
<sequence>MITTETAFKISKEDITWLKQYIKNSSPSGNEVSGQKIWLDYITPYIDDYFTDAYGNVAAVINPGQKFKVVIEAHADEIAWYVHFITKDGFLHVEKNGGIDPGIAPSQRVIIRTETGTVKGIFGWPAIHTRSSSKQPTPDNIFVDCGCRSKKEVEELGIQIGDCITYESGLSVLNKRFFVGRGQDNKMGGYMIANVAKLLRENDVKLPYTLYIVNAVQEEVGLRGASMMSNRIQPDVAIVTDVTHATHTPLVSELKQGDIALGRGPVIKKAPPIHNKLREYIVNTARENNIPFQLSVSAKKSGTDADAFAYTKAGIPSALISLPLRYMHTTVETTAKSDIRNTVKLLYEVVQNMSPDFDFKYL</sequence>
<comment type="caution">
    <text evidence="7">The sequence shown here is derived from an EMBL/GenBank/DDBJ whole genome shotgun (WGS) entry which is preliminary data.</text>
</comment>
<gene>
    <name evidence="7" type="ORF">KK060_06235</name>
</gene>
<evidence type="ECO:0000256" key="6">
    <source>
        <dbReference type="PIRNR" id="PIRNR001123"/>
    </source>
</evidence>
<dbReference type="InterPro" id="IPR023367">
    <property type="entry name" value="Peptidase_M42_dom2"/>
</dbReference>
<evidence type="ECO:0000256" key="5">
    <source>
        <dbReference type="ARBA" id="ARBA00022801"/>
    </source>
</evidence>
<keyword evidence="2" id="KW-0031">Aminopeptidase</keyword>
<evidence type="ECO:0000256" key="1">
    <source>
        <dbReference type="ARBA" id="ARBA00006272"/>
    </source>
</evidence>
<keyword evidence="5" id="KW-0378">Hydrolase</keyword>
<protein>
    <submittedName>
        <fullName evidence="7">M20/M25/M40 family metallo-hydrolase</fullName>
    </submittedName>
</protein>
<organism evidence="7 8">
    <name type="scientific">Chryseosolibacter indicus</name>
    <dbReference type="NCBI Taxonomy" id="2782351"/>
    <lineage>
        <taxon>Bacteria</taxon>
        <taxon>Pseudomonadati</taxon>
        <taxon>Bacteroidota</taxon>
        <taxon>Cytophagia</taxon>
        <taxon>Cytophagales</taxon>
        <taxon>Chryseotaleaceae</taxon>
        <taxon>Chryseosolibacter</taxon>
    </lineage>
</organism>
<evidence type="ECO:0000313" key="8">
    <source>
        <dbReference type="Proteomes" id="UP000772618"/>
    </source>
</evidence>
<evidence type="ECO:0000256" key="3">
    <source>
        <dbReference type="ARBA" id="ARBA00022670"/>
    </source>
</evidence>
<keyword evidence="4" id="KW-0479">Metal-binding</keyword>
<dbReference type="PIRSF" id="PIRSF001123">
    <property type="entry name" value="PepA_GA"/>
    <property type="match status" value="1"/>
</dbReference>
<dbReference type="Proteomes" id="UP000772618">
    <property type="component" value="Unassembled WGS sequence"/>
</dbReference>
<evidence type="ECO:0000256" key="4">
    <source>
        <dbReference type="ARBA" id="ARBA00022723"/>
    </source>
</evidence>
<dbReference type="InterPro" id="IPR008007">
    <property type="entry name" value="Peptidase_M42"/>
</dbReference>
<dbReference type="PANTHER" id="PTHR32481">
    <property type="entry name" value="AMINOPEPTIDASE"/>
    <property type="match status" value="1"/>
</dbReference>
<dbReference type="Gene3D" id="2.40.30.40">
    <property type="entry name" value="Peptidase M42, domain 2"/>
    <property type="match status" value="1"/>
</dbReference>